<dbReference type="InterPro" id="IPR020471">
    <property type="entry name" value="AKR"/>
</dbReference>
<dbReference type="InterPro" id="IPR036812">
    <property type="entry name" value="NAD(P)_OxRdtase_dom_sf"/>
</dbReference>
<evidence type="ECO:0000256" key="1">
    <source>
        <dbReference type="ARBA" id="ARBA00023002"/>
    </source>
</evidence>
<comment type="caution">
    <text evidence="3">The sequence shown here is derived from an EMBL/GenBank/DDBJ whole genome shotgun (WGS) entry which is preliminary data.</text>
</comment>
<dbReference type="InterPro" id="IPR050523">
    <property type="entry name" value="AKR_Detox_Biosynth"/>
</dbReference>
<dbReference type="Pfam" id="PF00248">
    <property type="entry name" value="Aldo_ket_red"/>
    <property type="match status" value="1"/>
</dbReference>
<dbReference type="PANTHER" id="PTHR43364:SF4">
    <property type="entry name" value="NAD(P)-LINKED OXIDOREDUCTASE SUPERFAMILY PROTEIN"/>
    <property type="match status" value="1"/>
</dbReference>
<dbReference type="Gene3D" id="3.20.20.100">
    <property type="entry name" value="NADP-dependent oxidoreductase domain"/>
    <property type="match status" value="1"/>
</dbReference>
<dbReference type="InterPro" id="IPR023210">
    <property type="entry name" value="NADP_OxRdtase_dom"/>
</dbReference>
<protein>
    <submittedName>
        <fullName evidence="3">Aldo/keto reductase</fullName>
    </submittedName>
</protein>
<evidence type="ECO:0000313" key="4">
    <source>
        <dbReference type="Proteomes" id="UP001601992"/>
    </source>
</evidence>
<evidence type="ECO:0000313" key="3">
    <source>
        <dbReference type="EMBL" id="MFF3574593.1"/>
    </source>
</evidence>
<dbReference type="PANTHER" id="PTHR43364">
    <property type="entry name" value="NADH-SPECIFIC METHYLGLYOXAL REDUCTASE-RELATED"/>
    <property type="match status" value="1"/>
</dbReference>
<keyword evidence="1" id="KW-0560">Oxidoreductase</keyword>
<name>A0ABW6SE43_9NOCA</name>
<accession>A0ABW6SE43</accession>
<organism evidence="3 4">
    <name type="scientific">Nocardia jiangxiensis</name>
    <dbReference type="NCBI Taxonomy" id="282685"/>
    <lineage>
        <taxon>Bacteria</taxon>
        <taxon>Bacillati</taxon>
        <taxon>Actinomycetota</taxon>
        <taxon>Actinomycetes</taxon>
        <taxon>Mycobacteriales</taxon>
        <taxon>Nocardiaceae</taxon>
        <taxon>Nocardia</taxon>
    </lineage>
</organism>
<sequence>MQYRPLGRTGVQVSPLCLGAMMFGPWGNDDRADSIRIIHAALDAGINFVDTADVYSGGVSEQIVGEALKDRRDEVFLATKFFMPMGEDPNQRGGSRRWIIREVENSLTRLNTDYIDLYQVHRPTPDVDIDETLGALSDLVHQGKVRYIGSSSFSGSQIVEAQWAAKQNHFSRFVTEQPPYSILVRGIEEDVLPTVQRHGMGTLTYSPLAGGWLSGRWRKNAAPTPTSAARPSARFDMTDPANQRKLDVVENLAQLAEQTGISLLELAIAFVLTHPGVTSAIVGPRTMDQLQSYLPAADITLTTDVLDRIDELVAPGVTINPDDNSYGAHELLPAARRR</sequence>
<dbReference type="SUPFAM" id="SSF51430">
    <property type="entry name" value="NAD(P)-linked oxidoreductase"/>
    <property type="match status" value="1"/>
</dbReference>
<keyword evidence="4" id="KW-1185">Reference proteome</keyword>
<reference evidence="3 4" key="1">
    <citation type="submission" date="2024-10" db="EMBL/GenBank/DDBJ databases">
        <title>The Natural Products Discovery Center: Release of the First 8490 Sequenced Strains for Exploring Actinobacteria Biosynthetic Diversity.</title>
        <authorList>
            <person name="Kalkreuter E."/>
            <person name="Kautsar S.A."/>
            <person name="Yang D."/>
            <person name="Bader C.D."/>
            <person name="Teijaro C.N."/>
            <person name="Fluegel L."/>
            <person name="Davis C.M."/>
            <person name="Simpson J.R."/>
            <person name="Lauterbach L."/>
            <person name="Steele A.D."/>
            <person name="Gui C."/>
            <person name="Meng S."/>
            <person name="Li G."/>
            <person name="Viehrig K."/>
            <person name="Ye F."/>
            <person name="Su P."/>
            <person name="Kiefer A.F."/>
            <person name="Nichols A."/>
            <person name="Cepeda A.J."/>
            <person name="Yan W."/>
            <person name="Fan B."/>
            <person name="Jiang Y."/>
            <person name="Adhikari A."/>
            <person name="Zheng C.-J."/>
            <person name="Schuster L."/>
            <person name="Cowan T.M."/>
            <person name="Smanski M.J."/>
            <person name="Chevrette M.G."/>
            <person name="De Carvalho L.P.S."/>
            <person name="Shen B."/>
        </authorList>
    </citation>
    <scope>NUCLEOTIDE SEQUENCE [LARGE SCALE GENOMIC DNA]</scope>
    <source>
        <strain evidence="3 4">NPDC002593</strain>
    </source>
</reference>
<dbReference type="RefSeq" id="WP_040830754.1">
    <property type="nucleotide sequence ID" value="NZ_JBIAQY010000028.1"/>
</dbReference>
<evidence type="ECO:0000259" key="2">
    <source>
        <dbReference type="Pfam" id="PF00248"/>
    </source>
</evidence>
<gene>
    <name evidence="3" type="ORF">ACFYXQ_43275</name>
</gene>
<dbReference type="CDD" id="cd19087">
    <property type="entry name" value="AKR_AKR12A1_B1_C1"/>
    <property type="match status" value="1"/>
</dbReference>
<dbReference type="Proteomes" id="UP001601992">
    <property type="component" value="Unassembled WGS sequence"/>
</dbReference>
<proteinExistence type="predicted"/>
<feature type="domain" description="NADP-dependent oxidoreductase" evidence="2">
    <location>
        <begin position="15"/>
        <end position="313"/>
    </location>
</feature>
<dbReference type="PRINTS" id="PR00069">
    <property type="entry name" value="ALDKETRDTASE"/>
</dbReference>
<dbReference type="EMBL" id="JBIAQY010000028">
    <property type="protein sequence ID" value="MFF3574593.1"/>
    <property type="molecule type" value="Genomic_DNA"/>
</dbReference>